<keyword evidence="2" id="KW-1133">Transmembrane helix</keyword>
<dbReference type="Proteomes" id="UP000214588">
    <property type="component" value="Unassembled WGS sequence"/>
</dbReference>
<dbReference type="EMBL" id="NIQC01000026">
    <property type="protein sequence ID" value="OWZ83130.1"/>
    <property type="molecule type" value="Genomic_DNA"/>
</dbReference>
<feature type="region of interest" description="Disordered" evidence="1">
    <location>
        <begin position="115"/>
        <end position="140"/>
    </location>
</feature>
<accession>A0A226BYB7</accession>
<evidence type="ECO:0000256" key="1">
    <source>
        <dbReference type="SAM" id="MobiDB-lite"/>
    </source>
</evidence>
<evidence type="ECO:0008006" key="5">
    <source>
        <dbReference type="Google" id="ProtNLM"/>
    </source>
</evidence>
<dbReference type="AlphaFoldDB" id="A0A226BYB7"/>
<protein>
    <recommendedName>
        <fullName evidence="5">Stage II sporulation protein P</fullName>
    </recommendedName>
</protein>
<keyword evidence="2" id="KW-0472">Membrane</keyword>
<feature type="transmembrane region" description="Helical" evidence="2">
    <location>
        <begin position="20"/>
        <end position="41"/>
    </location>
</feature>
<keyword evidence="2" id="KW-0812">Transmembrane</keyword>
<evidence type="ECO:0000313" key="4">
    <source>
        <dbReference type="Proteomes" id="UP000214588"/>
    </source>
</evidence>
<name>A0A226BYB7_9FIRM</name>
<dbReference type="OrthoDB" id="1633470at2"/>
<organism evidence="3 4">
    <name type="scientific">Natranaerobius trueperi</name>
    <dbReference type="NCBI Taxonomy" id="759412"/>
    <lineage>
        <taxon>Bacteria</taxon>
        <taxon>Bacillati</taxon>
        <taxon>Bacillota</taxon>
        <taxon>Clostridia</taxon>
        <taxon>Natranaerobiales</taxon>
        <taxon>Natranaerobiaceae</taxon>
        <taxon>Natranaerobius</taxon>
    </lineage>
</organism>
<dbReference type="SUPFAM" id="SSF53187">
    <property type="entry name" value="Zn-dependent exopeptidases"/>
    <property type="match status" value="1"/>
</dbReference>
<comment type="caution">
    <text evidence="3">The sequence shown here is derived from an EMBL/GenBank/DDBJ whole genome shotgun (WGS) entry which is preliminary data.</text>
</comment>
<evidence type="ECO:0000313" key="3">
    <source>
        <dbReference type="EMBL" id="OWZ83130.1"/>
    </source>
</evidence>
<dbReference type="InterPro" id="IPR010897">
    <property type="entry name" value="Spore_II_P"/>
</dbReference>
<proteinExistence type="predicted"/>
<dbReference type="RefSeq" id="WP_089024164.1">
    <property type="nucleotide sequence ID" value="NZ_NIQC01000026.1"/>
</dbReference>
<feature type="compositionally biased region" description="Basic and acidic residues" evidence="1">
    <location>
        <begin position="117"/>
        <end position="131"/>
    </location>
</feature>
<dbReference type="Gene3D" id="3.40.630.40">
    <property type="entry name" value="Zn-dependent exopeptidases"/>
    <property type="match status" value="1"/>
</dbReference>
<dbReference type="NCBIfam" id="TIGR02867">
    <property type="entry name" value="spore_II_P"/>
    <property type="match status" value="1"/>
</dbReference>
<dbReference type="Pfam" id="PF07454">
    <property type="entry name" value="SpoIIP"/>
    <property type="match status" value="1"/>
</dbReference>
<evidence type="ECO:0000256" key="2">
    <source>
        <dbReference type="SAM" id="Phobius"/>
    </source>
</evidence>
<gene>
    <name evidence="3" type="ORF">CDO51_10190</name>
</gene>
<reference evidence="3 4" key="1">
    <citation type="submission" date="2017-06" db="EMBL/GenBank/DDBJ databases">
        <title>Draft Genome Sequence of Natranaerobius trueperi halophilic, alkalithermophilic bacteria from soda lakes.</title>
        <authorList>
            <person name="Zhao B."/>
        </authorList>
    </citation>
    <scope>NUCLEOTIDE SEQUENCE [LARGE SCALE GENOMIC DNA]</scope>
    <source>
        <strain evidence="3 4">DSM 18760</strain>
    </source>
</reference>
<keyword evidence="4" id="KW-1185">Reference proteome</keyword>
<sequence length="346" mass="39506">MKGDILRKRRGRMQQLKKVFIISICIIFVLGVGLNLIFTTFDNLMIETSLLFFMDLELPGLYVLDEQEPPISSFQDIISYFLLTTLQIDKNSPEQIVGLQFSPINEYSHEIQAMAETTKDKESEPSDRDESGTAPAIVESKIQEPEIIESENGKVGIYHSHTTESFVPTTGEPFVENLDKTVVRLGRKMVSELEQLGISAVHTEEIHDLPTRHESYSRSKPTVEQMLEEHSDIDVLLDLHRDGVPRDMTTAEINGEKVGKILILVGSGEDHPNWRENYQFALKLQKELEKIHPDLSRGIRTRNFSYNQELHSRALLIEIGGHENSLEETMRTIPYFTEAIERAISR</sequence>